<evidence type="ECO:0000256" key="1">
    <source>
        <dbReference type="SAM" id="MobiDB-lite"/>
    </source>
</evidence>
<feature type="region of interest" description="Disordered" evidence="1">
    <location>
        <begin position="43"/>
        <end position="66"/>
    </location>
</feature>
<name>X1K8B9_9ZZZZ</name>
<reference evidence="3" key="1">
    <citation type="journal article" date="2014" name="Front. Microbiol.">
        <title>High frequency of phylogenetically diverse reductive dehalogenase-homologous genes in deep subseafloor sedimentary metagenomes.</title>
        <authorList>
            <person name="Kawai M."/>
            <person name="Futagami T."/>
            <person name="Toyoda A."/>
            <person name="Takaki Y."/>
            <person name="Nishi S."/>
            <person name="Hori S."/>
            <person name="Arai W."/>
            <person name="Tsubouchi T."/>
            <person name="Morono Y."/>
            <person name="Uchiyama I."/>
            <person name="Ito T."/>
            <person name="Fujiyama A."/>
            <person name="Inagaki F."/>
            <person name="Takami H."/>
        </authorList>
    </citation>
    <scope>NUCLEOTIDE SEQUENCE</scope>
    <source>
        <strain evidence="3">Expedition CK06-06</strain>
    </source>
</reference>
<accession>X1K8B9</accession>
<organism evidence="3">
    <name type="scientific">marine sediment metagenome</name>
    <dbReference type="NCBI Taxonomy" id="412755"/>
    <lineage>
        <taxon>unclassified sequences</taxon>
        <taxon>metagenomes</taxon>
        <taxon>ecological metagenomes</taxon>
    </lineage>
</organism>
<feature type="transmembrane region" description="Helical" evidence="2">
    <location>
        <begin position="6"/>
        <end position="29"/>
    </location>
</feature>
<evidence type="ECO:0000313" key="3">
    <source>
        <dbReference type="EMBL" id="GAH78328.1"/>
    </source>
</evidence>
<protein>
    <submittedName>
        <fullName evidence="3">Uncharacterized protein</fullName>
    </submittedName>
</protein>
<comment type="caution">
    <text evidence="3">The sequence shown here is derived from an EMBL/GenBank/DDBJ whole genome shotgun (WGS) entry which is preliminary data.</text>
</comment>
<gene>
    <name evidence="3" type="ORF">S03H2_60758</name>
</gene>
<keyword evidence="2" id="KW-0812">Transmembrane</keyword>
<dbReference type="AlphaFoldDB" id="X1K8B9"/>
<proteinExistence type="predicted"/>
<keyword evidence="2" id="KW-0472">Membrane</keyword>
<feature type="compositionally biased region" description="Acidic residues" evidence="1">
    <location>
        <begin position="56"/>
        <end position="66"/>
    </location>
</feature>
<sequence length="66" mass="7407">MKTIFTGLIFFSAITSLILVAIIYSVLLIRTNAILPKIVDVDTQDDQQQEKNSDTEATEDDIENFS</sequence>
<dbReference type="EMBL" id="BARU01039177">
    <property type="protein sequence ID" value="GAH78328.1"/>
    <property type="molecule type" value="Genomic_DNA"/>
</dbReference>
<evidence type="ECO:0000256" key="2">
    <source>
        <dbReference type="SAM" id="Phobius"/>
    </source>
</evidence>
<keyword evidence="2" id="KW-1133">Transmembrane helix</keyword>